<gene>
    <name evidence="1" type="ORF">Hypma_003255</name>
</gene>
<name>A0A369K4J2_HYPMA</name>
<proteinExistence type="predicted"/>
<sequence>MTSNAPIASCGCICYHVDVLWLLQLKIAFERLLRGRRRVCCACRPLGLHLSFVTPLSLREPKYWLRLKCTMRLLSHSRRATCSEHSEALTMIRRDFEIFGLTVQILFLLSSGFNFDGFGNATYFFASTLYFSQNRSPSQSSSPGLPSFETSLGYCGVSPF</sequence>
<accession>A0A369K4J2</accession>
<dbReference type="EMBL" id="LUEZ02000014">
    <property type="protein sequence ID" value="RDB27687.1"/>
    <property type="molecule type" value="Genomic_DNA"/>
</dbReference>
<dbReference type="Proteomes" id="UP000076154">
    <property type="component" value="Unassembled WGS sequence"/>
</dbReference>
<organism evidence="1 2">
    <name type="scientific">Hypsizygus marmoreus</name>
    <name type="common">White beech mushroom</name>
    <name type="synonym">Agaricus marmoreus</name>
    <dbReference type="NCBI Taxonomy" id="39966"/>
    <lineage>
        <taxon>Eukaryota</taxon>
        <taxon>Fungi</taxon>
        <taxon>Dikarya</taxon>
        <taxon>Basidiomycota</taxon>
        <taxon>Agaricomycotina</taxon>
        <taxon>Agaricomycetes</taxon>
        <taxon>Agaricomycetidae</taxon>
        <taxon>Agaricales</taxon>
        <taxon>Tricholomatineae</taxon>
        <taxon>Lyophyllaceae</taxon>
        <taxon>Hypsizygus</taxon>
    </lineage>
</organism>
<dbReference type="AlphaFoldDB" id="A0A369K4J2"/>
<evidence type="ECO:0000313" key="1">
    <source>
        <dbReference type="EMBL" id="RDB27687.1"/>
    </source>
</evidence>
<evidence type="ECO:0000313" key="2">
    <source>
        <dbReference type="Proteomes" id="UP000076154"/>
    </source>
</evidence>
<comment type="caution">
    <text evidence="1">The sequence shown here is derived from an EMBL/GenBank/DDBJ whole genome shotgun (WGS) entry which is preliminary data.</text>
</comment>
<keyword evidence="2" id="KW-1185">Reference proteome</keyword>
<reference evidence="1" key="1">
    <citation type="submission" date="2018-04" db="EMBL/GenBank/DDBJ databases">
        <title>Whole genome sequencing of Hypsizygus marmoreus.</title>
        <authorList>
            <person name="Choi I.-G."/>
            <person name="Min B."/>
            <person name="Kim J.-G."/>
            <person name="Kim S."/>
            <person name="Oh Y.-L."/>
            <person name="Kong W.-S."/>
            <person name="Park H."/>
            <person name="Jeong J."/>
            <person name="Song E.-S."/>
        </authorList>
    </citation>
    <scope>NUCLEOTIDE SEQUENCE [LARGE SCALE GENOMIC DNA]</scope>
    <source>
        <strain evidence="1">51987-8</strain>
    </source>
</reference>
<dbReference type="InParanoid" id="A0A369K4J2"/>
<protein>
    <submittedName>
        <fullName evidence="1">Uncharacterized protein</fullName>
    </submittedName>
</protein>